<dbReference type="WBParaSite" id="PS1159_v2.g12276.t1">
    <property type="protein sequence ID" value="PS1159_v2.g12276.t1"/>
    <property type="gene ID" value="PS1159_v2.g12276"/>
</dbReference>
<protein>
    <submittedName>
        <fullName evidence="2">Major facilitator superfamily (MFS) profile domain-containing protein</fullName>
    </submittedName>
</protein>
<accession>A0AC35EZS8</accession>
<dbReference type="Proteomes" id="UP000887580">
    <property type="component" value="Unplaced"/>
</dbReference>
<evidence type="ECO:0000313" key="1">
    <source>
        <dbReference type="Proteomes" id="UP000887580"/>
    </source>
</evidence>
<organism evidence="1 2">
    <name type="scientific">Panagrolaimus sp. PS1159</name>
    <dbReference type="NCBI Taxonomy" id="55785"/>
    <lineage>
        <taxon>Eukaryota</taxon>
        <taxon>Metazoa</taxon>
        <taxon>Ecdysozoa</taxon>
        <taxon>Nematoda</taxon>
        <taxon>Chromadorea</taxon>
        <taxon>Rhabditida</taxon>
        <taxon>Tylenchina</taxon>
        <taxon>Panagrolaimomorpha</taxon>
        <taxon>Panagrolaimoidea</taxon>
        <taxon>Panagrolaimidae</taxon>
        <taxon>Panagrolaimus</taxon>
    </lineage>
</organism>
<sequence>MDTFGRKTLSIYFRAGFGFAAVFLMLFGKVFLSIESFAIGGIFLGATLPISRGITRYYISECSPDKTRGFITQAIPSLSGLMSILYAAILLPQFLGNDERWHFTLYI</sequence>
<name>A0AC35EZS8_9BILA</name>
<reference evidence="2" key="1">
    <citation type="submission" date="2022-11" db="UniProtKB">
        <authorList>
            <consortium name="WormBaseParasite"/>
        </authorList>
    </citation>
    <scope>IDENTIFICATION</scope>
</reference>
<proteinExistence type="predicted"/>
<evidence type="ECO:0000313" key="2">
    <source>
        <dbReference type="WBParaSite" id="PS1159_v2.g12276.t1"/>
    </source>
</evidence>